<sequence>MVEQVEVEQVVAPEDGKKIDTGKLIDPEVVLHPEIFKWRDALTVDLGLLNSLKDGQIQPIVFRLKDGKHELLVGSRRYFHQKLLGTPWDDILKDVREKVSERDALWMAASENIFRKDFSPWEEARTIE</sequence>
<proteinExistence type="predicted"/>
<dbReference type="AlphaFoldDB" id="X0ULS5"/>
<organism evidence="1">
    <name type="scientific">marine sediment metagenome</name>
    <dbReference type="NCBI Taxonomy" id="412755"/>
    <lineage>
        <taxon>unclassified sequences</taxon>
        <taxon>metagenomes</taxon>
        <taxon>ecological metagenomes</taxon>
    </lineage>
</organism>
<dbReference type="EMBL" id="BARS01028280">
    <property type="protein sequence ID" value="GAG06575.1"/>
    <property type="molecule type" value="Genomic_DNA"/>
</dbReference>
<evidence type="ECO:0000313" key="1">
    <source>
        <dbReference type="EMBL" id="GAG06575.1"/>
    </source>
</evidence>
<feature type="non-terminal residue" evidence="1">
    <location>
        <position position="128"/>
    </location>
</feature>
<accession>X0ULS5</accession>
<dbReference type="InterPro" id="IPR036086">
    <property type="entry name" value="ParB/Sulfiredoxin_sf"/>
</dbReference>
<name>X0ULS5_9ZZZZ</name>
<reference evidence="1" key="1">
    <citation type="journal article" date="2014" name="Front. Microbiol.">
        <title>High frequency of phylogenetically diverse reductive dehalogenase-homologous genes in deep subseafloor sedimentary metagenomes.</title>
        <authorList>
            <person name="Kawai M."/>
            <person name="Futagami T."/>
            <person name="Toyoda A."/>
            <person name="Takaki Y."/>
            <person name="Nishi S."/>
            <person name="Hori S."/>
            <person name="Arai W."/>
            <person name="Tsubouchi T."/>
            <person name="Morono Y."/>
            <person name="Uchiyama I."/>
            <person name="Ito T."/>
            <person name="Fujiyama A."/>
            <person name="Inagaki F."/>
            <person name="Takami H."/>
        </authorList>
    </citation>
    <scope>NUCLEOTIDE SEQUENCE</scope>
    <source>
        <strain evidence="1">Expedition CK06-06</strain>
    </source>
</reference>
<dbReference type="SUPFAM" id="SSF110849">
    <property type="entry name" value="ParB/Sulfiredoxin"/>
    <property type="match status" value="1"/>
</dbReference>
<comment type="caution">
    <text evidence="1">The sequence shown here is derived from an EMBL/GenBank/DDBJ whole genome shotgun (WGS) entry which is preliminary data.</text>
</comment>
<evidence type="ECO:0008006" key="2">
    <source>
        <dbReference type="Google" id="ProtNLM"/>
    </source>
</evidence>
<protein>
    <recommendedName>
        <fullName evidence="2">ParB/Sulfiredoxin domain-containing protein</fullName>
    </recommendedName>
</protein>
<gene>
    <name evidence="1" type="ORF">S01H1_44335</name>
</gene>